<evidence type="ECO:0000313" key="2">
    <source>
        <dbReference type="Proteomes" id="UP001173802"/>
    </source>
</evidence>
<protein>
    <submittedName>
        <fullName evidence="1">Uncharacterized protein</fullName>
    </submittedName>
</protein>
<dbReference type="EMBL" id="JANURN010000014">
    <property type="protein sequence ID" value="MDL0083036.1"/>
    <property type="molecule type" value="Genomic_DNA"/>
</dbReference>
<reference evidence="1 2" key="1">
    <citation type="journal article" date="2023" name="Microorganisms">
        <title>Isolation and Genomic Characteristics of Cat-Borne Campylobacter felis sp. nov. and Sheep-Borne Campylobacter ovis sp. nov.</title>
        <authorList>
            <person name="Wang H."/>
            <person name="Li Y."/>
            <person name="Gu Y."/>
            <person name="Zhou G."/>
            <person name="Chen X."/>
            <person name="Zhang X."/>
            <person name="Shao Z."/>
            <person name="Zhang J."/>
            <person name="Zhang M."/>
        </authorList>
    </citation>
    <scope>NUCLEOTIDE SEQUENCE [LARGE SCALE GENOMIC DNA]</scope>
    <source>
        <strain evidence="1 2">XJK30-2</strain>
    </source>
</reference>
<sequence>MAVAQGFTLESTFYTHCCMTSLGLGGCSDLLEIDSSLKVDSSLW</sequence>
<comment type="caution">
    <text evidence="1">The sequence shown here is derived from an EMBL/GenBank/DDBJ whole genome shotgun (WGS) entry which is preliminary data.</text>
</comment>
<dbReference type="Proteomes" id="UP001173802">
    <property type="component" value="Unassembled WGS sequence"/>
</dbReference>
<organism evidence="1 2">
    <name type="scientific">Helicobacter zhangjianzhongii</name>
    <dbReference type="NCBI Taxonomy" id="2974574"/>
    <lineage>
        <taxon>Bacteria</taxon>
        <taxon>Pseudomonadati</taxon>
        <taxon>Campylobacterota</taxon>
        <taxon>Epsilonproteobacteria</taxon>
        <taxon>Campylobacterales</taxon>
        <taxon>Helicobacteraceae</taxon>
        <taxon>Helicobacter</taxon>
    </lineage>
</organism>
<keyword evidence="2" id="KW-1185">Reference proteome</keyword>
<name>A0ACC6FUT9_9HELI</name>
<evidence type="ECO:0000313" key="1">
    <source>
        <dbReference type="EMBL" id="MDL0083036.1"/>
    </source>
</evidence>
<proteinExistence type="predicted"/>
<accession>A0ACC6FUT9</accession>
<gene>
    <name evidence="1" type="ORF">NYG90_10235</name>
</gene>